<feature type="compositionally biased region" description="Gly residues" evidence="3">
    <location>
        <begin position="1288"/>
        <end position="1297"/>
    </location>
</feature>
<evidence type="ECO:0000313" key="7">
    <source>
        <dbReference type="Proteomes" id="UP000250242"/>
    </source>
</evidence>
<organism evidence="6 7">
    <name type="scientific">Oligella urethralis</name>
    <dbReference type="NCBI Taxonomy" id="90245"/>
    <lineage>
        <taxon>Bacteria</taxon>
        <taxon>Pseudomonadati</taxon>
        <taxon>Pseudomonadota</taxon>
        <taxon>Betaproteobacteria</taxon>
        <taxon>Burkholderiales</taxon>
        <taxon>Alcaligenaceae</taxon>
        <taxon>Oligella</taxon>
    </lineage>
</organism>
<keyword evidence="2" id="KW-0175">Coiled coil</keyword>
<evidence type="ECO:0000256" key="3">
    <source>
        <dbReference type="SAM" id="MobiDB-lite"/>
    </source>
</evidence>
<protein>
    <submittedName>
        <fullName evidence="6">Phage-related minor tail protein</fullName>
    </submittedName>
</protein>
<evidence type="ECO:0000313" key="6">
    <source>
        <dbReference type="EMBL" id="SPY08024.1"/>
    </source>
</evidence>
<dbReference type="NCBIfam" id="TIGR01760">
    <property type="entry name" value="tape_meas_TP901"/>
    <property type="match status" value="1"/>
</dbReference>
<dbReference type="InterPro" id="IPR010090">
    <property type="entry name" value="Phage_tape_meas"/>
</dbReference>
<proteinExistence type="predicted"/>
<feature type="coiled-coil region" evidence="2">
    <location>
        <begin position="1365"/>
        <end position="1425"/>
    </location>
</feature>
<feature type="domain" description="Bacteriophage tail tape measure C-terminal" evidence="4">
    <location>
        <begin position="1469"/>
        <end position="1518"/>
    </location>
</feature>
<dbReference type="Pfam" id="PF10145">
    <property type="entry name" value="PhageMin_Tail"/>
    <property type="match status" value="1"/>
</dbReference>
<dbReference type="InterPro" id="IPR006431">
    <property type="entry name" value="Phage_tape_meas_C"/>
</dbReference>
<feature type="coiled-coil region" evidence="2">
    <location>
        <begin position="145"/>
        <end position="179"/>
    </location>
</feature>
<dbReference type="EMBL" id="UATH01000001">
    <property type="protein sequence ID" value="SPY08024.1"/>
    <property type="molecule type" value="Genomic_DNA"/>
</dbReference>
<gene>
    <name evidence="6" type="ORF">NCTC11009_01241</name>
</gene>
<feature type="domain" description="Phage tail tape measure protein" evidence="5">
    <location>
        <begin position="549"/>
        <end position="734"/>
    </location>
</feature>
<dbReference type="RefSeq" id="WP_113062509.1">
    <property type="nucleotide sequence ID" value="NZ_UATH01000001.1"/>
</dbReference>
<reference evidence="6 7" key="1">
    <citation type="submission" date="2018-06" db="EMBL/GenBank/DDBJ databases">
        <authorList>
            <consortium name="Pathogen Informatics"/>
            <person name="Doyle S."/>
        </authorList>
    </citation>
    <scope>NUCLEOTIDE SEQUENCE [LARGE SCALE GENOMIC DNA]</scope>
    <source>
        <strain evidence="6 7">NCTC11009</strain>
    </source>
</reference>
<feature type="coiled-coil region" evidence="2">
    <location>
        <begin position="14"/>
        <end position="41"/>
    </location>
</feature>
<sequence length="1686" mass="184043">MADAGSTLIFQVQTKQAVENVNALKAALSSLQKEAATLNAALGVSKTTQSIDKAASSFTQLGAVTKHVDSATSSINHIGKAADKAQNVIVRFNRSLNGVSLGTKELLDGSATNGKKFLNTWNSVLKDASVQEVIRAKEQEVFNQKIQQERLKQAVQSNKQRLKDEKTLANLRAKQARADSKHAFEEMLRLESLKVKQSEASNKQLLKDQERLAQAERLRNRERIKDVFKTQDFLERQEVKRQKRREANRDKNLRFIRADADAQLKILEEVEYRRSQGQSRASLARRFGSQAVVDNTAQNVANLRKASRDSQLAKDEQRVLASREKAMAKSLSREHLASLQDRHRNNLLKEEIQLRKERTRAYLAYEKELERARIKRNQTDKRIADTRVSQATKNARYDLLTPEGKLRKIQEAHEMANRGVRSSLIARAVGSQAFIDSQTPRAIQDLYRALERTNAASNRASEGMRKFGTLSNDAHGFVRGLSGALNQLWMTYGALAPLLTGAAIGSIARSTFNVGKDLEYRLKFVEALGNAPIKVDQIMPAVMGSMKTPLEAAEALQALAQAGFTSKQSLEALQATMQLSTLGELGMTEAAIAMTGTISAFGLSAQEASKVGDVFAKAAASSNTSVEQISQSMRQASTAAAQYGISVEEASAALAVMAKRNITGSMAGTSYRNMLKELYTPIARGAKAMKTLGLSAYDTEGNMKGLTQILQELDLRLAGLTEQSRNEALEAIFGERGGRAIRPILDDLDAYVDMIKEMEGSIGFLEEASAKLLNTAEGRINIFQSTLQQSFAKAFAGVQKDVNAVISELTKLVRSEGFISTIELITRSFASLATTLMDNKTLIRNAIIAWGSLKLTVTALSSLQNAANAVSKAGLAIEEQRNRKSIELRENKMLEAAARNRNTASIIAETNAQRSSALADRFPNAKRGLDGGVGKNSSKQTAANVGMLSAATAAVASSAQTVSKGLSFVVGAASRVLPVVSFLSLAYMGASWAMETFGSKTDESTRALENQNAFVEDLIERLKERNRYLSESNTASFLQEEQAQLNQLETLTQLKFEVEAIEEAQKNLGDFIDSNNARYQEAVQIVGTQDEIFNRLIDTLAGINTGITANNEKQKFFKETGQQTEEVIHGQNIALEYQDQLNDLRASKANQILAIEQQIAQVMARNEAAALRRASSSVVGGFESLANQARSSSAKAEALRNHGKVEEAKRLEKMAAKESVYRNTTETLNAKYMSFSLALDNAIKSGDTEAASRIKKATEEAQRRDEVLLEEARLYENSLKETVDFGNTKGGGGGSGKGARTPRYKPTQDERSYDRIVRSANDMRLKTDAHLGSAYRQTLEHQSKLLDDVSKKYMSEKDIYVLEYRNRVEDEYNKLIKDRQTKIEELEAVVREGAGGSSDYTKTQVEDAKAQILSLKENIDLVESHKVKASALAAQFADNEYTKQSGALSRLREEHSKLQTDMDKTWYTVTDAMISHWDRAVDSLANFVATGEMNIKQFTANTLAELSKMAFKIAANRILHSIIGMVFGSGGGGGGFQGGWGGSSLGSLPINFAKGGAFDGGSRLTRFASGGVFTNSIARRSHVAPMAMFGEAGPEAIMPLTRMPGGDLGIRAIPTGAPDGGASVNNVSVVTHVVVNSDGSVTSETSTGSGDAMYKQLGDMITNQTKAIIVKEIGQGGLIRRAIQER</sequence>
<evidence type="ECO:0000259" key="5">
    <source>
        <dbReference type="Pfam" id="PF10145"/>
    </source>
</evidence>
<evidence type="ECO:0000256" key="1">
    <source>
        <dbReference type="ARBA" id="ARBA00022612"/>
    </source>
</evidence>
<feature type="region of interest" description="Disordered" evidence="3">
    <location>
        <begin position="1285"/>
        <end position="1310"/>
    </location>
</feature>
<dbReference type="Pfam" id="PF09718">
    <property type="entry name" value="Tape_meas_lam_C"/>
    <property type="match status" value="1"/>
</dbReference>
<evidence type="ECO:0000259" key="4">
    <source>
        <dbReference type="Pfam" id="PF09718"/>
    </source>
</evidence>
<keyword evidence="1" id="KW-1188">Viral release from host cell</keyword>
<dbReference type="PANTHER" id="PTHR37813:SF1">
    <property type="entry name" value="FELS-2 PROPHAGE PROTEIN"/>
    <property type="match status" value="1"/>
</dbReference>
<dbReference type="PANTHER" id="PTHR37813">
    <property type="entry name" value="FELS-2 PROPHAGE PROTEIN"/>
    <property type="match status" value="1"/>
</dbReference>
<evidence type="ECO:0000256" key="2">
    <source>
        <dbReference type="SAM" id="Coils"/>
    </source>
</evidence>
<name>A0A2X1WHC9_9BURK</name>
<dbReference type="Proteomes" id="UP000250242">
    <property type="component" value="Unassembled WGS sequence"/>
</dbReference>
<accession>A0A2X1WHC9</accession>